<reference evidence="3" key="1">
    <citation type="submission" date="2022-11" db="UniProtKB">
        <authorList>
            <consortium name="WormBaseParasite"/>
        </authorList>
    </citation>
    <scope>IDENTIFICATION</scope>
</reference>
<evidence type="ECO:0000256" key="1">
    <source>
        <dbReference type="SAM" id="MobiDB-lite"/>
    </source>
</evidence>
<protein>
    <submittedName>
        <fullName evidence="3">Uncharacterized protein</fullName>
    </submittedName>
</protein>
<evidence type="ECO:0000313" key="3">
    <source>
        <dbReference type="WBParaSite" id="ACRNAN_scaffold2326.g12682.t1"/>
    </source>
</evidence>
<feature type="region of interest" description="Disordered" evidence="1">
    <location>
        <begin position="28"/>
        <end position="53"/>
    </location>
</feature>
<proteinExistence type="predicted"/>
<accession>A0A914DEZ7</accession>
<dbReference type="Proteomes" id="UP000887540">
    <property type="component" value="Unplaced"/>
</dbReference>
<evidence type="ECO:0000313" key="2">
    <source>
        <dbReference type="Proteomes" id="UP000887540"/>
    </source>
</evidence>
<keyword evidence="2" id="KW-1185">Reference proteome</keyword>
<dbReference type="AlphaFoldDB" id="A0A914DEZ7"/>
<organism evidence="2 3">
    <name type="scientific">Acrobeloides nanus</name>
    <dbReference type="NCBI Taxonomy" id="290746"/>
    <lineage>
        <taxon>Eukaryota</taxon>
        <taxon>Metazoa</taxon>
        <taxon>Ecdysozoa</taxon>
        <taxon>Nematoda</taxon>
        <taxon>Chromadorea</taxon>
        <taxon>Rhabditida</taxon>
        <taxon>Tylenchina</taxon>
        <taxon>Cephalobomorpha</taxon>
        <taxon>Cephaloboidea</taxon>
        <taxon>Cephalobidae</taxon>
        <taxon>Acrobeloides</taxon>
    </lineage>
</organism>
<name>A0A914DEZ7_9BILA</name>
<dbReference type="WBParaSite" id="ACRNAN_scaffold2326.g12682.t1">
    <property type="protein sequence ID" value="ACRNAN_scaffold2326.g12682.t1"/>
    <property type="gene ID" value="ACRNAN_scaffold2326.g12682"/>
</dbReference>
<sequence>MDYPTTPRSWKTMVGIKSYTHNKEELKMSKFFRGPGESSESTETSLDPKSSPNKSDNVLFRCFTKSDFGSRRFEELKESMDAINEENELKRPLVLMADHIVRIDNNMVRIVNKMESGFNQIHEHIEEINNQLSHILGENKKDNIAAMVEKQAKKWMEKKYRRSFEQSFMLKCDDGEIEEIDLYSAPYKKDDNHIMAECTALISAAKVLKCVRKRNELAKKLQVNRNEIIVYIFALRIDQTKENQIIDEAKKHGVRLQISVKQST</sequence>